<evidence type="ECO:0000256" key="4">
    <source>
        <dbReference type="PIRSR" id="PIRSR617453-50"/>
    </source>
</evidence>
<dbReference type="Proteomes" id="UP000198611">
    <property type="component" value="Unassembled WGS sequence"/>
</dbReference>
<comment type="cofactor">
    <cofactor evidence="3">
        <name>(R)-lipoate</name>
        <dbReference type="ChEBI" id="CHEBI:83088"/>
    </cofactor>
    <text evidence="3">Binds 1 lipoyl cofactor covalently.</text>
</comment>
<comment type="subunit">
    <text evidence="3">The glycine cleavage system is composed of four proteins: P, T, L and H.</text>
</comment>
<sequence length="129" mass="13923">MSNIPADRKYTKSHEWVKTNDDGTLTIGITEHAQELLGDMVFIEVPEEGGTLTAGEDCAVVESVKAASDVYAPVGGEVVEANEGLADSPETVNQDPYGEGWLFRVKPDAEPQDLMDPDAYQALVDSESH</sequence>
<dbReference type="NCBIfam" id="NF002270">
    <property type="entry name" value="PRK01202.1"/>
    <property type="match status" value="1"/>
</dbReference>
<dbReference type="GO" id="GO:0009249">
    <property type="term" value="P:protein lipoylation"/>
    <property type="evidence" value="ECO:0007669"/>
    <property type="project" value="TreeGrafter"/>
</dbReference>
<gene>
    <name evidence="3" type="primary">gcvH</name>
    <name evidence="6" type="ORF">SAMN05660831_01614</name>
</gene>
<comment type="similarity">
    <text evidence="1 3">Belongs to the GcvH family.</text>
</comment>
<dbReference type="InterPro" id="IPR002930">
    <property type="entry name" value="GCV_H"/>
</dbReference>
<name>A0A1I1S8U0_9GAMM</name>
<accession>A0A1I1S8U0</accession>
<dbReference type="InterPro" id="IPR017453">
    <property type="entry name" value="GCV_H_sub"/>
</dbReference>
<dbReference type="EMBL" id="FOMJ01000005">
    <property type="protein sequence ID" value="SFD42915.1"/>
    <property type="molecule type" value="Genomic_DNA"/>
</dbReference>
<dbReference type="STRING" id="1123397.SAMN05660831_01614"/>
<evidence type="ECO:0000256" key="1">
    <source>
        <dbReference type="ARBA" id="ARBA00009249"/>
    </source>
</evidence>
<dbReference type="GO" id="GO:0005829">
    <property type="term" value="C:cytosol"/>
    <property type="evidence" value="ECO:0007669"/>
    <property type="project" value="TreeGrafter"/>
</dbReference>
<evidence type="ECO:0000259" key="5">
    <source>
        <dbReference type="PROSITE" id="PS50968"/>
    </source>
</evidence>
<dbReference type="NCBIfam" id="TIGR00527">
    <property type="entry name" value="gcvH"/>
    <property type="match status" value="1"/>
</dbReference>
<keyword evidence="7" id="KW-1185">Reference proteome</keyword>
<dbReference type="Pfam" id="PF01597">
    <property type="entry name" value="GCV_H"/>
    <property type="match status" value="1"/>
</dbReference>
<dbReference type="PANTHER" id="PTHR11715">
    <property type="entry name" value="GLYCINE CLEAVAGE SYSTEM H PROTEIN"/>
    <property type="match status" value="1"/>
</dbReference>
<protein>
    <recommendedName>
        <fullName evidence="3">Glycine cleavage system H protein</fullName>
    </recommendedName>
</protein>
<dbReference type="InterPro" id="IPR033753">
    <property type="entry name" value="GCV_H/Fam206"/>
</dbReference>
<evidence type="ECO:0000256" key="3">
    <source>
        <dbReference type="HAMAP-Rule" id="MF_00272"/>
    </source>
</evidence>
<dbReference type="InterPro" id="IPR000089">
    <property type="entry name" value="Biotin_lipoyl"/>
</dbReference>
<dbReference type="InterPro" id="IPR003016">
    <property type="entry name" value="2-oxoA_DH_lipoyl-BS"/>
</dbReference>
<dbReference type="Gene3D" id="2.40.50.100">
    <property type="match status" value="1"/>
</dbReference>
<dbReference type="SUPFAM" id="SSF51230">
    <property type="entry name" value="Single hybrid motif"/>
    <property type="match status" value="1"/>
</dbReference>
<evidence type="ECO:0000313" key="7">
    <source>
        <dbReference type="Proteomes" id="UP000198611"/>
    </source>
</evidence>
<dbReference type="PROSITE" id="PS00189">
    <property type="entry name" value="LIPOYL"/>
    <property type="match status" value="1"/>
</dbReference>
<dbReference type="AlphaFoldDB" id="A0A1I1S8U0"/>
<proteinExistence type="inferred from homology"/>
<feature type="domain" description="Lipoyl-binding" evidence="5">
    <location>
        <begin position="24"/>
        <end position="106"/>
    </location>
</feature>
<dbReference type="PANTHER" id="PTHR11715:SF3">
    <property type="entry name" value="GLYCINE CLEAVAGE SYSTEM H PROTEIN-RELATED"/>
    <property type="match status" value="1"/>
</dbReference>
<dbReference type="RefSeq" id="WP_093428262.1">
    <property type="nucleotide sequence ID" value="NZ_FOMJ01000005.1"/>
</dbReference>
<dbReference type="GO" id="GO:0019464">
    <property type="term" value="P:glycine decarboxylation via glycine cleavage system"/>
    <property type="evidence" value="ECO:0007669"/>
    <property type="project" value="UniProtKB-UniRule"/>
</dbReference>
<evidence type="ECO:0000313" key="6">
    <source>
        <dbReference type="EMBL" id="SFD42915.1"/>
    </source>
</evidence>
<reference evidence="6 7" key="1">
    <citation type="submission" date="2016-10" db="EMBL/GenBank/DDBJ databases">
        <authorList>
            <person name="de Groot N.N."/>
        </authorList>
    </citation>
    <scope>NUCLEOTIDE SEQUENCE [LARGE SCALE GENOMIC DNA]</scope>
    <source>
        <strain evidence="6 7">HL3</strain>
    </source>
</reference>
<evidence type="ECO:0000256" key="2">
    <source>
        <dbReference type="ARBA" id="ARBA00022823"/>
    </source>
</evidence>
<organism evidence="6 7">
    <name type="scientific">Thiohalospira halophila DSM 15071</name>
    <dbReference type="NCBI Taxonomy" id="1123397"/>
    <lineage>
        <taxon>Bacteria</taxon>
        <taxon>Pseudomonadati</taxon>
        <taxon>Pseudomonadota</taxon>
        <taxon>Gammaproteobacteria</taxon>
        <taxon>Thiohalospirales</taxon>
        <taxon>Thiohalospiraceae</taxon>
        <taxon>Thiohalospira</taxon>
    </lineage>
</organism>
<dbReference type="InterPro" id="IPR011053">
    <property type="entry name" value="Single_hybrid_motif"/>
</dbReference>
<dbReference type="OrthoDB" id="9796712at2"/>
<dbReference type="PROSITE" id="PS50968">
    <property type="entry name" value="BIOTINYL_LIPOYL"/>
    <property type="match status" value="1"/>
</dbReference>
<keyword evidence="2 3" id="KW-0450">Lipoyl</keyword>
<dbReference type="HAMAP" id="MF_00272">
    <property type="entry name" value="GcvH"/>
    <property type="match status" value="1"/>
</dbReference>
<dbReference type="GO" id="GO:0005960">
    <property type="term" value="C:glycine cleavage complex"/>
    <property type="evidence" value="ECO:0007669"/>
    <property type="project" value="InterPro"/>
</dbReference>
<feature type="modified residue" description="N6-lipoyllysine" evidence="3 4">
    <location>
        <position position="65"/>
    </location>
</feature>
<dbReference type="CDD" id="cd06848">
    <property type="entry name" value="GCS_H"/>
    <property type="match status" value="1"/>
</dbReference>
<comment type="function">
    <text evidence="3">The glycine cleavage system catalyzes the degradation of glycine. The H protein shuttles the methylamine group of glycine from the P protein to the T protein.</text>
</comment>